<dbReference type="PANTHER" id="PTHR30582:SF30">
    <property type="entry name" value="BLR4375 PROTEIN"/>
    <property type="match status" value="1"/>
</dbReference>
<dbReference type="RefSeq" id="WP_182688414.1">
    <property type="nucleotide sequence ID" value="NZ_JACHTF010000016.1"/>
</dbReference>
<feature type="region of interest" description="Disordered" evidence="8">
    <location>
        <begin position="12"/>
        <end position="42"/>
    </location>
</feature>
<dbReference type="GO" id="GO:0071555">
    <property type="term" value="P:cell wall organization"/>
    <property type="evidence" value="ECO:0007669"/>
    <property type="project" value="UniProtKB-UniRule"/>
</dbReference>
<feature type="compositionally biased region" description="Low complexity" evidence="8">
    <location>
        <begin position="12"/>
        <end position="23"/>
    </location>
</feature>
<feature type="active site" description="Proton donor/acceptor" evidence="7">
    <location>
        <position position="280"/>
    </location>
</feature>
<name>A0A7W3TP20_9GAMM</name>
<evidence type="ECO:0000256" key="2">
    <source>
        <dbReference type="ARBA" id="ARBA00005992"/>
    </source>
</evidence>
<keyword evidence="11" id="KW-1185">Reference proteome</keyword>
<dbReference type="GO" id="GO:0016740">
    <property type="term" value="F:transferase activity"/>
    <property type="evidence" value="ECO:0007669"/>
    <property type="project" value="UniProtKB-KW"/>
</dbReference>
<accession>A0A7W3TP20</accession>
<dbReference type="Gene3D" id="1.10.101.10">
    <property type="entry name" value="PGBD-like superfamily/PGBD"/>
    <property type="match status" value="1"/>
</dbReference>
<dbReference type="Pfam" id="PF01471">
    <property type="entry name" value="PG_binding_1"/>
    <property type="match status" value="1"/>
</dbReference>
<evidence type="ECO:0000256" key="1">
    <source>
        <dbReference type="ARBA" id="ARBA00004752"/>
    </source>
</evidence>
<evidence type="ECO:0000256" key="6">
    <source>
        <dbReference type="ARBA" id="ARBA00023316"/>
    </source>
</evidence>
<dbReference type="InterPro" id="IPR002477">
    <property type="entry name" value="Peptidoglycan-bd-like"/>
</dbReference>
<organism evidence="10 11">
    <name type="scientific">Marilutibacter spongiae</name>
    <dbReference type="NCBI Taxonomy" id="2025720"/>
    <lineage>
        <taxon>Bacteria</taxon>
        <taxon>Pseudomonadati</taxon>
        <taxon>Pseudomonadota</taxon>
        <taxon>Gammaproteobacteria</taxon>
        <taxon>Lysobacterales</taxon>
        <taxon>Lysobacteraceae</taxon>
        <taxon>Marilutibacter</taxon>
    </lineage>
</organism>
<dbReference type="PROSITE" id="PS52029">
    <property type="entry name" value="LD_TPASE"/>
    <property type="match status" value="1"/>
</dbReference>
<dbReference type="GO" id="GO:0005576">
    <property type="term" value="C:extracellular region"/>
    <property type="evidence" value="ECO:0007669"/>
    <property type="project" value="TreeGrafter"/>
</dbReference>
<comment type="pathway">
    <text evidence="1 7">Cell wall biogenesis; peptidoglycan biosynthesis.</text>
</comment>
<evidence type="ECO:0000256" key="3">
    <source>
        <dbReference type="ARBA" id="ARBA00022679"/>
    </source>
</evidence>
<sequence>MSLCLPLPALSQQAGASASQAPRAAPPADAPSASPPAEDDPRADGWLRVQVLLDRAHFSPGEIDGVFGSNTARAIAGFQRHAGLDASGELDAATWRALTDGAPAPTVERTIAAADVAGPFVEMPDDMEAKAKLEALGYESPVEALGERFHASPDLLRRLNPGARFAAGESIRVPNVLDGVAPLPQAGKVVVDKSDAVIMLVDAADRVLAQYPATMGSEHDPLPIGEWTINGVARDPVFHYNPDLFWDADASDDKAVIPAGPNNPVGVVWVDLSKPHYGIHGTPEPSTIGKTASHGCIRMTNWSARALSEAVAPGTVAVLRE</sequence>
<dbReference type="InterPro" id="IPR005490">
    <property type="entry name" value="LD_TPept_cat_dom"/>
</dbReference>
<evidence type="ECO:0000256" key="5">
    <source>
        <dbReference type="ARBA" id="ARBA00022984"/>
    </source>
</evidence>
<dbReference type="GO" id="GO:0008360">
    <property type="term" value="P:regulation of cell shape"/>
    <property type="evidence" value="ECO:0007669"/>
    <property type="project" value="UniProtKB-UniRule"/>
</dbReference>
<feature type="active site" description="Nucleophile" evidence="7">
    <location>
        <position position="296"/>
    </location>
</feature>
<dbReference type="Gene3D" id="2.40.440.10">
    <property type="entry name" value="L,D-transpeptidase catalytic domain-like"/>
    <property type="match status" value="1"/>
</dbReference>
<dbReference type="GO" id="GO:0071972">
    <property type="term" value="F:peptidoglycan L,D-transpeptidase activity"/>
    <property type="evidence" value="ECO:0007669"/>
    <property type="project" value="TreeGrafter"/>
</dbReference>
<keyword evidence="4 7" id="KW-0133">Cell shape</keyword>
<evidence type="ECO:0000313" key="11">
    <source>
        <dbReference type="Proteomes" id="UP000523196"/>
    </source>
</evidence>
<keyword evidence="5 7" id="KW-0573">Peptidoglycan synthesis</keyword>
<reference evidence="10 11" key="1">
    <citation type="submission" date="2020-08" db="EMBL/GenBank/DDBJ databases">
        <authorList>
            <person name="Xu S."/>
            <person name="Li A."/>
        </authorList>
    </citation>
    <scope>NUCLEOTIDE SEQUENCE [LARGE SCALE GENOMIC DNA]</scope>
    <source>
        <strain evidence="10 11">119BY6-57</strain>
    </source>
</reference>
<proteinExistence type="inferred from homology"/>
<dbReference type="UniPathway" id="UPA00219"/>
<dbReference type="SUPFAM" id="SSF47090">
    <property type="entry name" value="PGBD-like"/>
    <property type="match status" value="1"/>
</dbReference>
<dbReference type="InterPro" id="IPR038063">
    <property type="entry name" value="Transpep_catalytic_dom"/>
</dbReference>
<evidence type="ECO:0000256" key="4">
    <source>
        <dbReference type="ARBA" id="ARBA00022960"/>
    </source>
</evidence>
<dbReference type="InterPro" id="IPR036366">
    <property type="entry name" value="PGBDSf"/>
</dbReference>
<keyword evidence="6 7" id="KW-0961">Cell wall biogenesis/degradation</keyword>
<evidence type="ECO:0000256" key="8">
    <source>
        <dbReference type="SAM" id="MobiDB-lite"/>
    </source>
</evidence>
<evidence type="ECO:0000313" key="10">
    <source>
        <dbReference type="EMBL" id="MBB1061599.1"/>
    </source>
</evidence>
<dbReference type="PANTHER" id="PTHR30582">
    <property type="entry name" value="L,D-TRANSPEPTIDASE"/>
    <property type="match status" value="1"/>
</dbReference>
<comment type="similarity">
    <text evidence="2">Belongs to the YkuD family.</text>
</comment>
<dbReference type="CDD" id="cd16913">
    <property type="entry name" value="YkuD_like"/>
    <property type="match status" value="1"/>
</dbReference>
<feature type="domain" description="L,D-TPase catalytic" evidence="9">
    <location>
        <begin position="187"/>
        <end position="320"/>
    </location>
</feature>
<dbReference type="SUPFAM" id="SSF141523">
    <property type="entry name" value="L,D-transpeptidase catalytic domain-like"/>
    <property type="match status" value="1"/>
</dbReference>
<keyword evidence="3" id="KW-0808">Transferase</keyword>
<dbReference type="InterPro" id="IPR050979">
    <property type="entry name" value="LD-transpeptidase"/>
</dbReference>
<evidence type="ECO:0000259" key="9">
    <source>
        <dbReference type="PROSITE" id="PS52029"/>
    </source>
</evidence>
<evidence type="ECO:0000256" key="7">
    <source>
        <dbReference type="PROSITE-ProRule" id="PRU01373"/>
    </source>
</evidence>
<dbReference type="Proteomes" id="UP000523196">
    <property type="component" value="Unassembled WGS sequence"/>
</dbReference>
<gene>
    <name evidence="10" type="ORF">H4F98_13580</name>
</gene>
<dbReference type="InterPro" id="IPR036365">
    <property type="entry name" value="PGBD-like_sf"/>
</dbReference>
<comment type="caution">
    <text evidence="10">The sequence shown here is derived from an EMBL/GenBank/DDBJ whole genome shotgun (WGS) entry which is preliminary data.</text>
</comment>
<dbReference type="AlphaFoldDB" id="A0A7W3TP20"/>
<protein>
    <submittedName>
        <fullName evidence="10">Murein L,D-transpeptidase</fullName>
    </submittedName>
</protein>
<dbReference type="EMBL" id="JACHTF010000016">
    <property type="protein sequence ID" value="MBB1061599.1"/>
    <property type="molecule type" value="Genomic_DNA"/>
</dbReference>
<dbReference type="GO" id="GO:0018104">
    <property type="term" value="P:peptidoglycan-protein cross-linking"/>
    <property type="evidence" value="ECO:0007669"/>
    <property type="project" value="TreeGrafter"/>
</dbReference>
<dbReference type="Pfam" id="PF03734">
    <property type="entry name" value="YkuD"/>
    <property type="match status" value="1"/>
</dbReference>